<evidence type="ECO:0000313" key="4">
    <source>
        <dbReference type="EMBL" id="TQF65977.1"/>
    </source>
</evidence>
<feature type="domain" description="3-beta hydroxysteroid dehydrogenase/isomerase" evidence="3">
    <location>
        <begin position="4"/>
        <end position="261"/>
    </location>
</feature>
<dbReference type="PANTHER" id="PTHR43245:SF51">
    <property type="entry name" value="SHORT CHAIN DEHYDROGENASE_REDUCTASE FAMILY 42E, MEMBER 2"/>
    <property type="match status" value="1"/>
</dbReference>
<dbReference type="InterPro" id="IPR036291">
    <property type="entry name" value="NAD(P)-bd_dom_sf"/>
</dbReference>
<comment type="caution">
    <text evidence="4">The sequence shown here is derived from an EMBL/GenBank/DDBJ whole genome shotgun (WGS) entry which is preliminary data.</text>
</comment>
<sequence>MRALVTGASGFLGGALTRRLLSGGDMEVSVLVRRTSDLRDLGDTSRLTLVYGDLADRESLRAATRGVDVVFHSAARVDERGVREQFWVENVQATVDLLDAARRSGASRFVFVSSPSALMEYDGGDQIDVDESLPYPVRYLNLYSETKAAAERRVLAANGRDLTTCALRPRAIWGAGDRSGPIVRLLAKASRGALPDLSGGRAVYTSLCHVDNIVDACVRAAAADSERVGGRAYYVADAERTDVWQFVGEVSRLFGFDPPSRRPNPRVLAAVVGVTEAIWRMPWVATRWSPPLSRYVIALLTRSATFDIGAAERDFGYRPIVSRDAGLKEFQDWVDEQGGVAALARPLR</sequence>
<dbReference type="PANTHER" id="PTHR43245">
    <property type="entry name" value="BIFUNCTIONAL POLYMYXIN RESISTANCE PROTEIN ARNA"/>
    <property type="match status" value="1"/>
</dbReference>
<dbReference type="Gene3D" id="3.40.50.720">
    <property type="entry name" value="NAD(P)-binding Rossmann-like Domain"/>
    <property type="match status" value="1"/>
</dbReference>
<evidence type="ECO:0000259" key="3">
    <source>
        <dbReference type="Pfam" id="PF01073"/>
    </source>
</evidence>
<comment type="similarity">
    <text evidence="1">Belongs to the 3-beta-HSD family.</text>
</comment>
<protein>
    <submittedName>
        <fullName evidence="4">NAD-dependent epimerase/dehydratase family protein</fullName>
    </submittedName>
</protein>
<organism evidence="4 5">
    <name type="scientific">Rhodococcus spelaei</name>
    <dbReference type="NCBI Taxonomy" id="2546320"/>
    <lineage>
        <taxon>Bacteria</taxon>
        <taxon>Bacillati</taxon>
        <taxon>Actinomycetota</taxon>
        <taxon>Actinomycetes</taxon>
        <taxon>Mycobacteriales</taxon>
        <taxon>Nocardiaceae</taxon>
        <taxon>Rhodococcus</taxon>
    </lineage>
</organism>
<evidence type="ECO:0000313" key="5">
    <source>
        <dbReference type="Proteomes" id="UP000316256"/>
    </source>
</evidence>
<name>A0A541B0X4_9NOCA</name>
<evidence type="ECO:0000256" key="1">
    <source>
        <dbReference type="ARBA" id="ARBA00009219"/>
    </source>
</evidence>
<accession>A0A541B0X4</accession>
<keyword evidence="2" id="KW-0560">Oxidoreductase</keyword>
<dbReference type="InterPro" id="IPR002225">
    <property type="entry name" value="3Beta_OHSteriod_DH/Estase"/>
</dbReference>
<gene>
    <name evidence="4" type="ORF">FK531_19055</name>
</gene>
<keyword evidence="5" id="KW-1185">Reference proteome</keyword>
<dbReference type="InterPro" id="IPR050177">
    <property type="entry name" value="Lipid_A_modif_metabolic_enz"/>
</dbReference>
<reference evidence="4 5" key="1">
    <citation type="submission" date="2019-06" db="EMBL/GenBank/DDBJ databases">
        <title>Rhodococcus spaelei sp. nov., isolated from a cave.</title>
        <authorList>
            <person name="Lee S.D."/>
        </authorList>
    </citation>
    <scope>NUCLEOTIDE SEQUENCE [LARGE SCALE GENOMIC DNA]</scope>
    <source>
        <strain evidence="4 5">C9-5</strain>
    </source>
</reference>
<dbReference type="Pfam" id="PF01073">
    <property type="entry name" value="3Beta_HSD"/>
    <property type="match status" value="1"/>
</dbReference>
<dbReference type="EMBL" id="VIGH01000009">
    <property type="protein sequence ID" value="TQF65977.1"/>
    <property type="molecule type" value="Genomic_DNA"/>
</dbReference>
<dbReference type="AlphaFoldDB" id="A0A541B0X4"/>
<proteinExistence type="inferred from homology"/>
<dbReference type="OrthoDB" id="3174087at2"/>
<evidence type="ECO:0000256" key="2">
    <source>
        <dbReference type="ARBA" id="ARBA00023002"/>
    </source>
</evidence>
<dbReference type="Proteomes" id="UP000316256">
    <property type="component" value="Unassembled WGS sequence"/>
</dbReference>
<dbReference type="SUPFAM" id="SSF51735">
    <property type="entry name" value="NAD(P)-binding Rossmann-fold domains"/>
    <property type="match status" value="1"/>
</dbReference>
<dbReference type="GO" id="GO:0016616">
    <property type="term" value="F:oxidoreductase activity, acting on the CH-OH group of donors, NAD or NADP as acceptor"/>
    <property type="evidence" value="ECO:0007669"/>
    <property type="project" value="InterPro"/>
</dbReference>
<dbReference type="GO" id="GO:0006694">
    <property type="term" value="P:steroid biosynthetic process"/>
    <property type="evidence" value="ECO:0007669"/>
    <property type="project" value="InterPro"/>
</dbReference>